<protein>
    <submittedName>
        <fullName evidence="13">DUF21 domain-containing protein</fullName>
    </submittedName>
</protein>
<dbReference type="Gene3D" id="3.10.580.10">
    <property type="entry name" value="CBS-domain"/>
    <property type="match status" value="1"/>
</dbReference>
<name>A0A4R1AYB4_9BACI</name>
<dbReference type="InterPro" id="IPR002550">
    <property type="entry name" value="CNNM"/>
</dbReference>
<dbReference type="PANTHER" id="PTHR22777:SF17">
    <property type="entry name" value="UPF0053 PROTEIN SLL0260"/>
    <property type="match status" value="1"/>
</dbReference>
<accession>A0A4R1AYB4</accession>
<keyword evidence="6 8" id="KW-0472">Membrane</keyword>
<evidence type="ECO:0000259" key="12">
    <source>
        <dbReference type="PROSITE" id="PS51846"/>
    </source>
</evidence>
<dbReference type="InterPro" id="IPR044751">
    <property type="entry name" value="Ion_transp-like_CBS"/>
</dbReference>
<dbReference type="Proteomes" id="UP000293846">
    <property type="component" value="Unassembled WGS sequence"/>
</dbReference>
<gene>
    <name evidence="13" type="ORF">E0Y62_20105</name>
</gene>
<keyword evidence="14" id="KW-1185">Reference proteome</keyword>
<evidence type="ECO:0000256" key="9">
    <source>
        <dbReference type="SAM" id="Phobius"/>
    </source>
</evidence>
<keyword evidence="10" id="KW-0732">Signal</keyword>
<keyword evidence="5 7" id="KW-0129">CBS domain</keyword>
<dbReference type="SUPFAM" id="SSF54631">
    <property type="entry name" value="CBS-domain pair"/>
    <property type="match status" value="1"/>
</dbReference>
<feature type="transmembrane region" description="Helical" evidence="9">
    <location>
        <begin position="54"/>
        <end position="77"/>
    </location>
</feature>
<dbReference type="STRING" id="1742358.GCA_001439605_00183"/>
<comment type="caution">
    <text evidence="13">The sequence shown here is derived from an EMBL/GenBank/DDBJ whole genome shotgun (WGS) entry which is preliminary data.</text>
</comment>
<keyword evidence="3" id="KW-0677">Repeat</keyword>
<dbReference type="EMBL" id="SJTH01000036">
    <property type="protein sequence ID" value="TCJ02258.1"/>
    <property type="molecule type" value="Genomic_DNA"/>
</dbReference>
<evidence type="ECO:0000256" key="3">
    <source>
        <dbReference type="ARBA" id="ARBA00022737"/>
    </source>
</evidence>
<evidence type="ECO:0000256" key="8">
    <source>
        <dbReference type="PROSITE-ProRule" id="PRU01193"/>
    </source>
</evidence>
<organism evidence="13 14">
    <name type="scientific">Cytobacillus praedii</name>
    <dbReference type="NCBI Taxonomy" id="1742358"/>
    <lineage>
        <taxon>Bacteria</taxon>
        <taxon>Bacillati</taxon>
        <taxon>Bacillota</taxon>
        <taxon>Bacilli</taxon>
        <taxon>Bacillales</taxon>
        <taxon>Bacillaceae</taxon>
        <taxon>Cytobacillus</taxon>
    </lineage>
</organism>
<evidence type="ECO:0000313" key="14">
    <source>
        <dbReference type="Proteomes" id="UP000293846"/>
    </source>
</evidence>
<feature type="signal peptide" evidence="10">
    <location>
        <begin position="1"/>
        <end position="21"/>
    </location>
</feature>
<evidence type="ECO:0000256" key="5">
    <source>
        <dbReference type="ARBA" id="ARBA00023122"/>
    </source>
</evidence>
<dbReference type="Pfam" id="PF00571">
    <property type="entry name" value="CBS"/>
    <property type="match status" value="1"/>
</dbReference>
<evidence type="ECO:0000259" key="11">
    <source>
        <dbReference type="PROSITE" id="PS51371"/>
    </source>
</evidence>
<feature type="transmembrane region" description="Helical" evidence="9">
    <location>
        <begin position="84"/>
        <end position="102"/>
    </location>
</feature>
<dbReference type="InterPro" id="IPR000644">
    <property type="entry name" value="CBS_dom"/>
</dbReference>
<dbReference type="GO" id="GO:0005886">
    <property type="term" value="C:plasma membrane"/>
    <property type="evidence" value="ECO:0007669"/>
    <property type="project" value="TreeGrafter"/>
</dbReference>
<feature type="domain" description="CBS" evidence="11">
    <location>
        <begin position="262"/>
        <end position="321"/>
    </location>
</feature>
<evidence type="ECO:0000256" key="7">
    <source>
        <dbReference type="PROSITE-ProRule" id="PRU00703"/>
    </source>
</evidence>
<feature type="transmembrane region" description="Helical" evidence="9">
    <location>
        <begin position="114"/>
        <end position="136"/>
    </location>
</feature>
<evidence type="ECO:0000256" key="4">
    <source>
        <dbReference type="ARBA" id="ARBA00022989"/>
    </source>
</evidence>
<dbReference type="PROSITE" id="PS51371">
    <property type="entry name" value="CBS"/>
    <property type="match status" value="1"/>
</dbReference>
<dbReference type="InterPro" id="IPR046342">
    <property type="entry name" value="CBS_dom_sf"/>
</dbReference>
<keyword evidence="4 8" id="KW-1133">Transmembrane helix</keyword>
<dbReference type="Pfam" id="PF01595">
    <property type="entry name" value="CNNM"/>
    <property type="match status" value="1"/>
</dbReference>
<evidence type="ECO:0000313" key="13">
    <source>
        <dbReference type="EMBL" id="TCJ02258.1"/>
    </source>
</evidence>
<proteinExistence type="predicted"/>
<keyword evidence="2 8" id="KW-0812">Transmembrane</keyword>
<dbReference type="AlphaFoldDB" id="A0A4R1AYB4"/>
<evidence type="ECO:0000256" key="2">
    <source>
        <dbReference type="ARBA" id="ARBA00022692"/>
    </source>
</evidence>
<feature type="domain" description="CNNM transmembrane" evidence="12">
    <location>
        <begin position="1"/>
        <end position="179"/>
    </location>
</feature>
<evidence type="ECO:0000256" key="6">
    <source>
        <dbReference type="ARBA" id="ARBA00023136"/>
    </source>
</evidence>
<feature type="chain" id="PRO_5038603540" evidence="10">
    <location>
        <begin position="22"/>
        <end position="335"/>
    </location>
</feature>
<sequence>MFIAIAFFMIMSFFLSGSETALTAVNKMKLKTRAEHHDAKSQKLLKLVSKPDELITAILIGNNIANIMLPTLVTIIALKYDFNVGLATGILTVVLIIFAEVLPKSIAASFADNIAYLVFPVIRILLYILKPVTFLLSRFTRAIVSLLAKDKMDSVSVSKEELMIMVDIATVEGTFKNEETKRIKGVIDFYSLDVRDVLKTPRIDIEGIPYTSNFDQTREIVLSNKYTRYPVFMGNMDHIIGVFHAKQLLAWSLEPEKMLEEFTDNDPLFVYEFHSIETVFKMMMKERKHLAIVLDEYGGTKGIISHEDIIEAMLGQEIEDETDEDHEIRKIAPRQ</sequence>
<reference evidence="13 14" key="1">
    <citation type="submission" date="2019-03" db="EMBL/GenBank/DDBJ databases">
        <authorList>
            <person name="Jensen L."/>
            <person name="Storgaard J."/>
            <person name="Sulaj E."/>
            <person name="Schramm A."/>
            <person name="Marshall I.P.G."/>
        </authorList>
    </citation>
    <scope>NUCLEOTIDE SEQUENCE [LARGE SCALE GENOMIC DNA]</scope>
    <source>
        <strain evidence="13 14">2017H2G3</strain>
    </source>
</reference>
<dbReference type="OrthoDB" id="9798188at2"/>
<dbReference type="RefSeq" id="WP_082631723.1">
    <property type="nucleotide sequence ID" value="NZ_LMBX01000005.1"/>
</dbReference>
<dbReference type="PANTHER" id="PTHR22777">
    <property type="entry name" value="HEMOLYSIN-RELATED"/>
    <property type="match status" value="1"/>
</dbReference>
<evidence type="ECO:0000256" key="10">
    <source>
        <dbReference type="SAM" id="SignalP"/>
    </source>
</evidence>
<comment type="subcellular location">
    <subcellularLocation>
        <location evidence="1">Membrane</location>
        <topology evidence="1">Multi-pass membrane protein</topology>
    </subcellularLocation>
</comment>
<evidence type="ECO:0000256" key="1">
    <source>
        <dbReference type="ARBA" id="ARBA00004141"/>
    </source>
</evidence>
<dbReference type="PROSITE" id="PS51846">
    <property type="entry name" value="CNNM"/>
    <property type="match status" value="1"/>
</dbReference>
<dbReference type="CDD" id="cd04590">
    <property type="entry name" value="CBS_pair_CorC_HlyC_assoc"/>
    <property type="match status" value="1"/>
</dbReference>